<dbReference type="EMBL" id="JMIB01000027">
    <property type="protein sequence ID" value="KDM91044.1"/>
    <property type="molecule type" value="Genomic_DNA"/>
</dbReference>
<feature type="binding site" evidence="1">
    <location>
        <position position="224"/>
    </location>
    <ligand>
        <name>Mg(2+)</name>
        <dbReference type="ChEBI" id="CHEBI:18420"/>
        <label>1</label>
    </ligand>
</feature>
<evidence type="ECO:0008006" key="4">
    <source>
        <dbReference type="Google" id="ProtNLM"/>
    </source>
</evidence>
<gene>
    <name evidence="2" type="ORF">EA58_14955</name>
</gene>
<name>A0A066RL22_9GAMM</name>
<sequence length="298" mass="32771">MIGDVIGSHYEIESTKGLSLPFFVEGKSHFTEGSLFAIATAAKLIGKFETYREAYRETELHIKYMNINGNTSTDIEGCENFLHGTSGRNQNLKGSLGNGAAMRVSPVAYVATSKDELFAMAKESSTATHDTPEAVFAAQAVALAIFRSLEGMRPDDIHQEIAADSVDVHGGGNLYSKDMNLASLHRHYQFTTLAYESVPYAIWIGLKANSFEEAIRYSLHIGGDTNAICSIAGAIAEARLGIPNQLQCLLTPLKENAPEYYEIMSKFCERYVKGRLPHRPKRLSESRMLGFYIADVLG</sequence>
<keyword evidence="1" id="KW-0479">Metal-binding</keyword>
<dbReference type="InterPro" id="IPR036705">
    <property type="entry name" value="Ribosyl_crysJ1_sf"/>
</dbReference>
<dbReference type="Pfam" id="PF03747">
    <property type="entry name" value="ADP_ribosyl_GH"/>
    <property type="match status" value="1"/>
</dbReference>
<dbReference type="STRING" id="1654360.EA58_14955"/>
<comment type="caution">
    <text evidence="2">The sequence shown here is derived from an EMBL/GenBank/DDBJ whole genome shotgun (WGS) entry which is preliminary data.</text>
</comment>
<reference evidence="2 3" key="1">
    <citation type="submission" date="2014-04" db="EMBL/GenBank/DDBJ databases">
        <title>Draft genome sequence of Photobacterium halotolerans S2753: a solonamide, ngercheumicin and holomycin producer.</title>
        <authorList>
            <person name="Machado H.R."/>
            <person name="Gram L."/>
        </authorList>
    </citation>
    <scope>NUCLEOTIDE SEQUENCE [LARGE SCALE GENOMIC DNA]</scope>
    <source>
        <strain evidence="2 3">S2753</strain>
    </source>
</reference>
<proteinExistence type="predicted"/>
<evidence type="ECO:0000313" key="3">
    <source>
        <dbReference type="Proteomes" id="UP000027192"/>
    </source>
</evidence>
<dbReference type="SUPFAM" id="SSF101478">
    <property type="entry name" value="ADP-ribosylglycohydrolase"/>
    <property type="match status" value="1"/>
</dbReference>
<dbReference type="InterPro" id="IPR050792">
    <property type="entry name" value="ADP-ribosylglycohydrolase"/>
</dbReference>
<dbReference type="Gene3D" id="1.10.4080.10">
    <property type="entry name" value="ADP-ribosylation/Crystallin J1"/>
    <property type="match status" value="1"/>
</dbReference>
<comment type="cofactor">
    <cofactor evidence="1">
        <name>Mg(2+)</name>
        <dbReference type="ChEBI" id="CHEBI:18420"/>
    </cofactor>
    <text evidence="1">Binds 2 magnesium ions per subunit.</text>
</comment>
<dbReference type="InterPro" id="IPR005502">
    <property type="entry name" value="Ribosyl_crysJ1"/>
</dbReference>
<keyword evidence="1" id="KW-0460">Magnesium</keyword>
<dbReference type="PANTHER" id="PTHR16222">
    <property type="entry name" value="ADP-RIBOSYLGLYCOHYDROLASE"/>
    <property type="match status" value="1"/>
</dbReference>
<evidence type="ECO:0000313" key="2">
    <source>
        <dbReference type="EMBL" id="KDM91044.1"/>
    </source>
</evidence>
<dbReference type="PANTHER" id="PTHR16222:SF12">
    <property type="entry name" value="ADP-RIBOSYLGLYCOHYDROLASE-RELATED"/>
    <property type="match status" value="1"/>
</dbReference>
<keyword evidence="3" id="KW-1185">Reference proteome</keyword>
<dbReference type="Proteomes" id="UP000027192">
    <property type="component" value="Unassembled WGS sequence"/>
</dbReference>
<dbReference type="AlphaFoldDB" id="A0A066RL22"/>
<dbReference type="GO" id="GO:0046872">
    <property type="term" value="F:metal ion binding"/>
    <property type="evidence" value="ECO:0007669"/>
    <property type="project" value="UniProtKB-KW"/>
</dbReference>
<evidence type="ECO:0000256" key="1">
    <source>
        <dbReference type="PIRSR" id="PIRSR605502-1"/>
    </source>
</evidence>
<accession>A0A066RL22</accession>
<organism evidence="2 3">
    <name type="scientific">Photobacterium galatheae</name>
    <dbReference type="NCBI Taxonomy" id="1654360"/>
    <lineage>
        <taxon>Bacteria</taxon>
        <taxon>Pseudomonadati</taxon>
        <taxon>Pseudomonadota</taxon>
        <taxon>Gammaproteobacteria</taxon>
        <taxon>Vibrionales</taxon>
        <taxon>Vibrionaceae</taxon>
        <taxon>Photobacterium</taxon>
    </lineage>
</organism>
<protein>
    <recommendedName>
        <fullName evidence="4">ADP-ribosylglycohydrolase</fullName>
    </recommendedName>
</protein>